<dbReference type="InterPro" id="IPR029063">
    <property type="entry name" value="SAM-dependent_MTases_sf"/>
</dbReference>
<evidence type="ECO:0000256" key="2">
    <source>
        <dbReference type="ARBA" id="ARBA00022603"/>
    </source>
</evidence>
<organism evidence="8 9">
    <name type="scientific">Acinetobacter sichuanensis</name>
    <dbReference type="NCBI Taxonomy" id="2136183"/>
    <lineage>
        <taxon>Bacteria</taxon>
        <taxon>Pseudomonadati</taxon>
        <taxon>Pseudomonadota</taxon>
        <taxon>Gammaproteobacteria</taxon>
        <taxon>Moraxellales</taxon>
        <taxon>Moraxellaceae</taxon>
        <taxon>Acinetobacter</taxon>
    </lineage>
</organism>
<dbReference type="SUPFAM" id="SSF53335">
    <property type="entry name" value="S-adenosyl-L-methionine-dependent methyltransferases"/>
    <property type="match status" value="1"/>
</dbReference>
<dbReference type="Proteomes" id="UP000240957">
    <property type="component" value="Unassembled WGS sequence"/>
</dbReference>
<gene>
    <name evidence="7" type="ORF">ACFODO_03100</name>
    <name evidence="8" type="ORF">C9E89_004965</name>
</gene>
<dbReference type="RefSeq" id="WP_107007221.1">
    <property type="nucleotide sequence ID" value="NZ_JBHRSF010000006.1"/>
</dbReference>
<reference evidence="7" key="1">
    <citation type="journal article" date="2014" name="Int. J. Syst. Evol. Microbiol.">
        <title>Complete genome of a new Firmicutes species belonging to the dominant human colonic microbiota ('Ruminococcus bicirculans') reveals two chromosomes and a selective capacity to utilize plant glucans.</title>
        <authorList>
            <consortium name="NISC Comparative Sequencing Program"/>
            <person name="Wegmann U."/>
            <person name="Louis P."/>
            <person name="Goesmann A."/>
            <person name="Henrissat B."/>
            <person name="Duncan S.H."/>
            <person name="Flint H.J."/>
        </authorList>
    </citation>
    <scope>NUCLEOTIDE SEQUENCE</scope>
    <source>
        <strain evidence="7">KCTC 62575</strain>
    </source>
</reference>
<name>A0A371YT09_9GAMM</name>
<dbReference type="OrthoDB" id="6710536at2"/>
<evidence type="ECO:0000259" key="6">
    <source>
        <dbReference type="Pfam" id="PF13649"/>
    </source>
</evidence>
<evidence type="ECO:0000313" key="7">
    <source>
        <dbReference type="EMBL" id="MFC2994276.1"/>
    </source>
</evidence>
<reference evidence="7" key="4">
    <citation type="submission" date="2024-09" db="EMBL/GenBank/DDBJ databases">
        <authorList>
            <person name="Sun Q."/>
            <person name="Mori K."/>
        </authorList>
    </citation>
    <scope>NUCLEOTIDE SEQUENCE</scope>
    <source>
        <strain evidence="7">KCTC 62575</strain>
    </source>
</reference>
<dbReference type="GO" id="GO:0032259">
    <property type="term" value="P:methylation"/>
    <property type="evidence" value="ECO:0007669"/>
    <property type="project" value="UniProtKB-KW"/>
</dbReference>
<dbReference type="Pfam" id="PF13649">
    <property type="entry name" value="Methyltransf_25"/>
    <property type="match status" value="1"/>
</dbReference>
<reference evidence="8 9" key="2">
    <citation type="submission" date="2018-08" db="EMBL/GenBank/DDBJ databases">
        <title>The draft genome of Acinetobacter sichuanensis strain WCHAc060041.</title>
        <authorList>
            <person name="Qin J."/>
            <person name="Feng Y."/>
            <person name="Zong Z."/>
        </authorList>
    </citation>
    <scope>NUCLEOTIDE SEQUENCE [LARGE SCALE GENOMIC DNA]</scope>
    <source>
        <strain evidence="8 9">WCHAc060041</strain>
    </source>
</reference>
<dbReference type="CDD" id="cd02440">
    <property type="entry name" value="AdoMet_MTases"/>
    <property type="match status" value="1"/>
</dbReference>
<keyword evidence="2 8" id="KW-0489">Methyltransferase</keyword>
<dbReference type="EMBL" id="PYIX02000005">
    <property type="protein sequence ID" value="RFC84603.1"/>
    <property type="molecule type" value="Genomic_DNA"/>
</dbReference>
<protein>
    <submittedName>
        <fullName evidence="7 8">SAM-dependent methyltransferase</fullName>
        <ecNumber evidence="7">2.1.1.-</ecNumber>
    </submittedName>
</protein>
<comment type="caution">
    <text evidence="8">The sequence shown here is derived from an EMBL/GenBank/DDBJ whole genome shotgun (WGS) entry which is preliminary data.</text>
</comment>
<dbReference type="InterPro" id="IPR041698">
    <property type="entry name" value="Methyltransf_25"/>
</dbReference>
<keyword evidence="10" id="KW-1185">Reference proteome</keyword>
<evidence type="ECO:0000256" key="4">
    <source>
        <dbReference type="ARBA" id="ARBA00025707"/>
    </source>
</evidence>
<accession>A0A371YT09</accession>
<keyword evidence="3 8" id="KW-0808">Transferase</keyword>
<dbReference type="PANTHER" id="PTHR44307:SF2">
    <property type="entry name" value="PHOSPHOETHANOLAMINE METHYLTRANSFERASE ISOFORM X1"/>
    <property type="match status" value="1"/>
</dbReference>
<evidence type="ECO:0000313" key="10">
    <source>
        <dbReference type="Proteomes" id="UP001595455"/>
    </source>
</evidence>
<reference evidence="10" key="3">
    <citation type="journal article" date="2019" name="Int. J. Syst. Evol. Microbiol.">
        <title>The Global Catalogue of Microorganisms (GCM) 10K type strain sequencing project: providing services to taxonomists for standard genome sequencing and annotation.</title>
        <authorList>
            <consortium name="The Broad Institute Genomics Platform"/>
            <consortium name="The Broad Institute Genome Sequencing Center for Infectious Disease"/>
            <person name="Wu L."/>
            <person name="Ma J."/>
        </authorList>
    </citation>
    <scope>NUCLEOTIDE SEQUENCE [LARGE SCALE GENOMIC DNA]</scope>
    <source>
        <strain evidence="10">KCTC 62575</strain>
    </source>
</reference>
<evidence type="ECO:0000313" key="9">
    <source>
        <dbReference type="Proteomes" id="UP000240957"/>
    </source>
</evidence>
<comment type="pathway">
    <text evidence="4">Phospholipid metabolism.</text>
</comment>
<dbReference type="AlphaFoldDB" id="A0A371YT09"/>
<sequence length="276" mass="31509">MKWFQALQQQLSQHKYAINAKNLGDHAVYAWTNLGYWTPETESYPQACCQLADQLAHAVALNSKDKLLDLGCGQGASLLNWQNKYKIQDISAVDVQAKCIAFLQENLNSKIKLYCASFLNLKNIFPTAYFDVVLCIDAAYHSNLNSFLNAIHEVLNSKGRLGFHYLMLSEKWQQLSHFEQQKYRYLLKSADIKIQNLENQKNTEKIISNCGFADIQIIDLSEQVLHGFSQYIKAADTQLTSLDNIKIQMTARLCEKLFKDGLIQYVQISAHKNVCT</sequence>
<dbReference type="GO" id="GO:0000234">
    <property type="term" value="F:phosphoethanolamine N-methyltransferase activity"/>
    <property type="evidence" value="ECO:0007669"/>
    <property type="project" value="UniProtKB-EC"/>
</dbReference>
<evidence type="ECO:0000256" key="1">
    <source>
        <dbReference type="ARBA" id="ARBA00005189"/>
    </source>
</evidence>
<dbReference type="PANTHER" id="PTHR44307">
    <property type="entry name" value="PHOSPHOETHANOLAMINE METHYLTRANSFERASE"/>
    <property type="match status" value="1"/>
</dbReference>
<dbReference type="Proteomes" id="UP001595455">
    <property type="component" value="Unassembled WGS sequence"/>
</dbReference>
<comment type="pathway">
    <text evidence="1">Lipid metabolism.</text>
</comment>
<comment type="catalytic activity">
    <reaction evidence="5">
        <text>phosphoethanolamine + S-adenosyl-L-methionine = N-methylethanolamine phosphate + S-adenosyl-L-homocysteine + H(+)</text>
        <dbReference type="Rhea" id="RHEA:20365"/>
        <dbReference type="ChEBI" id="CHEBI:15378"/>
        <dbReference type="ChEBI" id="CHEBI:57781"/>
        <dbReference type="ChEBI" id="CHEBI:57856"/>
        <dbReference type="ChEBI" id="CHEBI:58190"/>
        <dbReference type="ChEBI" id="CHEBI:59789"/>
        <dbReference type="EC" id="2.1.1.103"/>
    </reaction>
    <physiologicalReaction direction="left-to-right" evidence="5">
        <dbReference type="Rhea" id="RHEA:20366"/>
    </physiologicalReaction>
</comment>
<feature type="domain" description="Methyltransferase" evidence="6">
    <location>
        <begin position="68"/>
        <end position="159"/>
    </location>
</feature>
<evidence type="ECO:0000313" key="8">
    <source>
        <dbReference type="EMBL" id="RFC84603.1"/>
    </source>
</evidence>
<evidence type="ECO:0000256" key="3">
    <source>
        <dbReference type="ARBA" id="ARBA00022679"/>
    </source>
</evidence>
<evidence type="ECO:0000256" key="5">
    <source>
        <dbReference type="ARBA" id="ARBA00047622"/>
    </source>
</evidence>
<dbReference type="EC" id="2.1.1.-" evidence="7"/>
<dbReference type="Gene3D" id="3.40.50.150">
    <property type="entry name" value="Vaccinia Virus protein VP39"/>
    <property type="match status" value="1"/>
</dbReference>
<dbReference type="EMBL" id="JBHRSF010000006">
    <property type="protein sequence ID" value="MFC2994276.1"/>
    <property type="molecule type" value="Genomic_DNA"/>
</dbReference>
<proteinExistence type="predicted"/>